<evidence type="ECO:0000313" key="1">
    <source>
        <dbReference type="EMBL" id="PGH34402.1"/>
    </source>
</evidence>
<sequence length="194" mass="22291">MARDDAHFIFETAWKQFLQMGQEGVLISIAMGLAHSYVLSKRVNDTINFLEKICCGACPFGWLIQQPSKGIHDWRHFEELQRQKVATLYPALQQLANLYTEKSCDNGSILGILQSLQPHSEDILVDSILGYKYYRTGKQFQWYDNPLVARAGQPPHLVPFKAKFLKNKTRLRSLTMRRLCSVLQIGIAQTKYVE</sequence>
<protein>
    <submittedName>
        <fullName evidence="1">Uncharacterized protein</fullName>
    </submittedName>
</protein>
<accession>A0A2B7ZN26</accession>
<keyword evidence="2" id="KW-1185">Reference proteome</keyword>
<organism evidence="1 2">
    <name type="scientific">[Emmonsia] crescens</name>
    <dbReference type="NCBI Taxonomy" id="73230"/>
    <lineage>
        <taxon>Eukaryota</taxon>
        <taxon>Fungi</taxon>
        <taxon>Dikarya</taxon>
        <taxon>Ascomycota</taxon>
        <taxon>Pezizomycotina</taxon>
        <taxon>Eurotiomycetes</taxon>
        <taxon>Eurotiomycetidae</taxon>
        <taxon>Onygenales</taxon>
        <taxon>Ajellomycetaceae</taxon>
        <taxon>Emergomyces</taxon>
    </lineage>
</organism>
<gene>
    <name evidence="1" type="ORF">GX50_02769</name>
</gene>
<dbReference type="Proteomes" id="UP000226031">
    <property type="component" value="Unassembled WGS sequence"/>
</dbReference>
<proteinExistence type="predicted"/>
<dbReference type="AlphaFoldDB" id="A0A2B7ZN26"/>
<comment type="caution">
    <text evidence="1">The sequence shown here is derived from an EMBL/GenBank/DDBJ whole genome shotgun (WGS) entry which is preliminary data.</text>
</comment>
<dbReference type="STRING" id="73230.A0A2B7ZN26"/>
<reference evidence="1 2" key="1">
    <citation type="submission" date="2017-10" db="EMBL/GenBank/DDBJ databases">
        <title>Comparative genomics in systemic dimorphic fungi from Ajellomycetaceae.</title>
        <authorList>
            <person name="Munoz J.F."/>
            <person name="Mcewen J.G."/>
            <person name="Clay O.K."/>
            <person name="Cuomo C.A."/>
        </authorList>
    </citation>
    <scope>NUCLEOTIDE SEQUENCE [LARGE SCALE GENOMIC DNA]</scope>
    <source>
        <strain evidence="1 2">UAMH4076</strain>
    </source>
</reference>
<name>A0A2B7ZN26_9EURO</name>
<evidence type="ECO:0000313" key="2">
    <source>
        <dbReference type="Proteomes" id="UP000226031"/>
    </source>
</evidence>
<dbReference type="EMBL" id="PDND01000041">
    <property type="protein sequence ID" value="PGH34402.1"/>
    <property type="molecule type" value="Genomic_DNA"/>
</dbReference>